<gene>
    <name evidence="4" type="ORF">ODALV1_LOCUS18738</name>
</gene>
<evidence type="ECO:0000256" key="2">
    <source>
        <dbReference type="SAM" id="MobiDB-lite"/>
    </source>
</evidence>
<comment type="caution">
    <text evidence="4">The sequence shown here is derived from an EMBL/GenBank/DDBJ whole genome shotgun (WGS) entry which is preliminary data.</text>
</comment>
<organism evidence="4 5">
    <name type="scientific">Orchesella dallaii</name>
    <dbReference type="NCBI Taxonomy" id="48710"/>
    <lineage>
        <taxon>Eukaryota</taxon>
        <taxon>Metazoa</taxon>
        <taxon>Ecdysozoa</taxon>
        <taxon>Arthropoda</taxon>
        <taxon>Hexapoda</taxon>
        <taxon>Collembola</taxon>
        <taxon>Entomobryomorpha</taxon>
        <taxon>Entomobryoidea</taxon>
        <taxon>Orchesellidae</taxon>
        <taxon>Orchesellinae</taxon>
        <taxon>Orchesella</taxon>
    </lineage>
</organism>
<evidence type="ECO:0000256" key="1">
    <source>
        <dbReference type="ARBA" id="ARBA00009011"/>
    </source>
</evidence>
<feature type="region of interest" description="Disordered" evidence="2">
    <location>
        <begin position="1"/>
        <end position="20"/>
    </location>
</feature>
<dbReference type="Pfam" id="PF25082">
    <property type="entry name" value="GIPC1_GH2"/>
    <property type="match status" value="1"/>
</dbReference>
<dbReference type="Proteomes" id="UP001642540">
    <property type="component" value="Unassembled WGS sequence"/>
</dbReference>
<dbReference type="SUPFAM" id="SSF50156">
    <property type="entry name" value="PDZ domain-like"/>
    <property type="match status" value="1"/>
</dbReference>
<protein>
    <recommendedName>
        <fullName evidence="3">PDZ domain-containing protein</fullName>
    </recommendedName>
</protein>
<evidence type="ECO:0000313" key="5">
    <source>
        <dbReference type="Proteomes" id="UP001642540"/>
    </source>
</evidence>
<name>A0ABP1R4Z8_9HEXA</name>
<dbReference type="InterPro" id="IPR001478">
    <property type="entry name" value="PDZ"/>
</dbReference>
<dbReference type="Pfam" id="PF00595">
    <property type="entry name" value="PDZ"/>
    <property type="match status" value="1"/>
</dbReference>
<sequence length="288" mass="32523">MEWSDEDEHSHQHPLSSAAAKPDFPERLNVNFMPRLPHWIMAFNPKSRLSFPCRQAHGSDVGVVAGFSSVKELYQKIADYYDFSIDEIIFCTRNTHRIIMKNVLEAELYFDDFIFVHRKGLKKQVVLTKSERVLGLTITDNGNGCAFIKDILQGSNAIQYRDVQVGDHIEAIDNKNLVGLGHVEVANYLKNIPIGRSFVLHLVEPLKSPDGIAKSAIQRINEIMFSFLGCGDTELATKLFEMAMTKSNANDMAAAFDSCELEYFGFPDSFLIEVWGIVTDAKTERIIK</sequence>
<dbReference type="PANTHER" id="PTHR12259">
    <property type="entry name" value="RGS-GAIP INTERACTING PROTEIN GIPC"/>
    <property type="match status" value="1"/>
</dbReference>
<feature type="domain" description="PDZ" evidence="3">
    <location>
        <begin position="124"/>
        <end position="191"/>
    </location>
</feature>
<evidence type="ECO:0000313" key="4">
    <source>
        <dbReference type="EMBL" id="CAL8119828.1"/>
    </source>
</evidence>
<dbReference type="SMART" id="SM00228">
    <property type="entry name" value="PDZ"/>
    <property type="match status" value="1"/>
</dbReference>
<dbReference type="Gene3D" id="2.30.42.10">
    <property type="match status" value="1"/>
</dbReference>
<reference evidence="4 5" key="1">
    <citation type="submission" date="2024-08" db="EMBL/GenBank/DDBJ databases">
        <authorList>
            <person name="Cucini C."/>
            <person name="Frati F."/>
        </authorList>
    </citation>
    <scope>NUCLEOTIDE SEQUENCE [LARGE SCALE GENOMIC DNA]</scope>
</reference>
<accession>A0ABP1R4Z8</accession>
<dbReference type="InterPro" id="IPR036034">
    <property type="entry name" value="PDZ_sf"/>
</dbReference>
<evidence type="ECO:0000259" key="3">
    <source>
        <dbReference type="PROSITE" id="PS50106"/>
    </source>
</evidence>
<dbReference type="InterPro" id="IPR017379">
    <property type="entry name" value="GIPC1/2/3"/>
</dbReference>
<dbReference type="PANTHER" id="PTHR12259:SF1">
    <property type="entry name" value="GH21964P"/>
    <property type="match status" value="1"/>
</dbReference>
<keyword evidence="5" id="KW-1185">Reference proteome</keyword>
<proteinExistence type="inferred from homology"/>
<dbReference type="Pfam" id="PF25083">
    <property type="entry name" value="GIPC1_GH1"/>
    <property type="match status" value="1"/>
</dbReference>
<dbReference type="PROSITE" id="PS50106">
    <property type="entry name" value="PDZ"/>
    <property type="match status" value="1"/>
</dbReference>
<dbReference type="InterPro" id="IPR056814">
    <property type="entry name" value="GIPC1-3_GH1"/>
</dbReference>
<dbReference type="EMBL" id="CAXLJM020000061">
    <property type="protein sequence ID" value="CAL8119828.1"/>
    <property type="molecule type" value="Genomic_DNA"/>
</dbReference>
<dbReference type="InterPro" id="IPR055349">
    <property type="entry name" value="GH2_GIPC"/>
</dbReference>
<comment type="similarity">
    <text evidence="1">Belongs to the GIPC family.</text>
</comment>